<dbReference type="AlphaFoldDB" id="A0AA88KZB6"/>
<evidence type="ECO:0000313" key="3">
    <source>
        <dbReference type="Proteomes" id="UP001187531"/>
    </source>
</evidence>
<accession>A0AA88KZB6</accession>
<dbReference type="Proteomes" id="UP001187531">
    <property type="component" value="Unassembled WGS sequence"/>
</dbReference>
<sequence>MNVFNEITKRRMQLSPDGTTYYIPKDMCPDFDPATQAASQSQVNPQDFLVKLQKKPSFFDDIYDILKDKATFNPVMVYESINGQQNPASEFKDIEDEVEELLYHSNSLSTSTGVAKIVKASLKKPSGSKAIQEMINVMSGVFEISKQTEKRQREIADEKKIEMKKTKKPRRRDTKKN</sequence>
<evidence type="ECO:0000256" key="1">
    <source>
        <dbReference type="SAM" id="MobiDB-lite"/>
    </source>
</evidence>
<name>A0AA88KZB6_ARTSF</name>
<gene>
    <name evidence="2" type="ORF">QYM36_019478</name>
</gene>
<dbReference type="EMBL" id="JAVRJZ010001296">
    <property type="protein sequence ID" value="KAK2701880.1"/>
    <property type="molecule type" value="Genomic_DNA"/>
</dbReference>
<feature type="compositionally biased region" description="Basic residues" evidence="1">
    <location>
        <begin position="165"/>
        <end position="177"/>
    </location>
</feature>
<evidence type="ECO:0000313" key="2">
    <source>
        <dbReference type="EMBL" id="KAK2701880.1"/>
    </source>
</evidence>
<reference evidence="2" key="1">
    <citation type="submission" date="2023-07" db="EMBL/GenBank/DDBJ databases">
        <title>Chromosome-level genome assembly of Artemia franciscana.</title>
        <authorList>
            <person name="Jo E."/>
        </authorList>
    </citation>
    <scope>NUCLEOTIDE SEQUENCE</scope>
    <source>
        <tissue evidence="2">Whole body</tissue>
    </source>
</reference>
<protein>
    <submittedName>
        <fullName evidence="2">Uncharacterized protein</fullName>
    </submittedName>
</protein>
<proteinExistence type="predicted"/>
<feature type="region of interest" description="Disordered" evidence="1">
    <location>
        <begin position="148"/>
        <end position="177"/>
    </location>
</feature>
<comment type="caution">
    <text evidence="2">The sequence shown here is derived from an EMBL/GenBank/DDBJ whole genome shotgun (WGS) entry which is preliminary data.</text>
</comment>
<organism evidence="2 3">
    <name type="scientific">Artemia franciscana</name>
    <name type="common">Brine shrimp</name>
    <name type="synonym">Artemia sanfranciscana</name>
    <dbReference type="NCBI Taxonomy" id="6661"/>
    <lineage>
        <taxon>Eukaryota</taxon>
        <taxon>Metazoa</taxon>
        <taxon>Ecdysozoa</taxon>
        <taxon>Arthropoda</taxon>
        <taxon>Crustacea</taxon>
        <taxon>Branchiopoda</taxon>
        <taxon>Anostraca</taxon>
        <taxon>Artemiidae</taxon>
        <taxon>Artemia</taxon>
    </lineage>
</organism>
<keyword evidence="3" id="KW-1185">Reference proteome</keyword>
<feature type="compositionally biased region" description="Basic and acidic residues" evidence="1">
    <location>
        <begin position="148"/>
        <end position="164"/>
    </location>
</feature>